<evidence type="ECO:0000313" key="3">
    <source>
        <dbReference type="Proteomes" id="UP001303889"/>
    </source>
</evidence>
<proteinExistence type="predicted"/>
<comment type="caution">
    <text evidence="2">The sequence shown here is derived from an EMBL/GenBank/DDBJ whole genome shotgun (WGS) entry which is preliminary data.</text>
</comment>
<dbReference type="Proteomes" id="UP001303889">
    <property type="component" value="Unassembled WGS sequence"/>
</dbReference>
<keyword evidence="3" id="KW-1185">Reference proteome</keyword>
<gene>
    <name evidence="2" type="ORF">C8A05DRAFT_16346</name>
</gene>
<feature type="compositionally biased region" description="Low complexity" evidence="1">
    <location>
        <begin position="126"/>
        <end position="144"/>
    </location>
</feature>
<name>A0AAN6MIG1_9PEZI</name>
<dbReference type="AlphaFoldDB" id="A0AAN6MIG1"/>
<reference evidence="2" key="1">
    <citation type="journal article" date="2023" name="Mol. Phylogenet. Evol.">
        <title>Genome-scale phylogeny and comparative genomics of the fungal order Sordariales.</title>
        <authorList>
            <person name="Hensen N."/>
            <person name="Bonometti L."/>
            <person name="Westerberg I."/>
            <person name="Brannstrom I.O."/>
            <person name="Guillou S."/>
            <person name="Cros-Aarteil S."/>
            <person name="Calhoun S."/>
            <person name="Haridas S."/>
            <person name="Kuo A."/>
            <person name="Mondo S."/>
            <person name="Pangilinan J."/>
            <person name="Riley R."/>
            <person name="LaButti K."/>
            <person name="Andreopoulos B."/>
            <person name="Lipzen A."/>
            <person name="Chen C."/>
            <person name="Yan M."/>
            <person name="Daum C."/>
            <person name="Ng V."/>
            <person name="Clum A."/>
            <person name="Steindorff A."/>
            <person name="Ohm R.A."/>
            <person name="Martin F."/>
            <person name="Silar P."/>
            <person name="Natvig D.O."/>
            <person name="Lalanne C."/>
            <person name="Gautier V."/>
            <person name="Ament-Velasquez S.L."/>
            <person name="Kruys A."/>
            <person name="Hutchinson M.I."/>
            <person name="Powell A.J."/>
            <person name="Barry K."/>
            <person name="Miller A.N."/>
            <person name="Grigoriev I.V."/>
            <person name="Debuchy R."/>
            <person name="Gladieux P."/>
            <person name="Hiltunen Thoren M."/>
            <person name="Johannesson H."/>
        </authorList>
    </citation>
    <scope>NUCLEOTIDE SEQUENCE</scope>
    <source>
        <strain evidence="2">CBS 103.79</strain>
    </source>
</reference>
<organism evidence="2 3">
    <name type="scientific">Staphylotrichum tortipilum</name>
    <dbReference type="NCBI Taxonomy" id="2831512"/>
    <lineage>
        <taxon>Eukaryota</taxon>
        <taxon>Fungi</taxon>
        <taxon>Dikarya</taxon>
        <taxon>Ascomycota</taxon>
        <taxon>Pezizomycotina</taxon>
        <taxon>Sordariomycetes</taxon>
        <taxon>Sordariomycetidae</taxon>
        <taxon>Sordariales</taxon>
        <taxon>Chaetomiaceae</taxon>
        <taxon>Staphylotrichum</taxon>
    </lineage>
</organism>
<dbReference type="EMBL" id="MU855577">
    <property type="protein sequence ID" value="KAK3901471.1"/>
    <property type="molecule type" value="Genomic_DNA"/>
</dbReference>
<evidence type="ECO:0000313" key="2">
    <source>
        <dbReference type="EMBL" id="KAK3901471.1"/>
    </source>
</evidence>
<feature type="region of interest" description="Disordered" evidence="1">
    <location>
        <begin position="1"/>
        <end position="103"/>
    </location>
</feature>
<evidence type="ECO:0000256" key="1">
    <source>
        <dbReference type="SAM" id="MobiDB-lite"/>
    </source>
</evidence>
<sequence>MDSSNDVLNFGEPWAKRLRVTRSRSVMASRGHTPSDQLPSPKPTNPSSTGNIPSDSSSTEHKPRPTQKHIQSLRERLILPPKNPAPIPSSATTQPAKNIPSKPSVAPFFQRIEAAFQDKPAPAPQRSQAPTATRAPARSPSPSADDLIQQLKEHYLQTATTLHTRATRHLAQTHSNLAHRLTHTTAAHDESFLRSTEAHLNSLTRPLSTFRIRSQQRTADGTLRSEEHTVDELVARAEEQVAAFEKDVAGLWGEWLAAEGEVTKLLKGVVAGGDGAGEGEGEEVVRRFREEIEREIAEAEEVVGELGEEAVGVMREMEKDYRKATLPDLHSFFQSIDDL</sequence>
<feature type="region of interest" description="Disordered" evidence="1">
    <location>
        <begin position="119"/>
        <end position="144"/>
    </location>
</feature>
<protein>
    <submittedName>
        <fullName evidence="2">Uncharacterized protein</fullName>
    </submittedName>
</protein>
<accession>A0AAN6MIG1</accession>
<reference evidence="2" key="2">
    <citation type="submission" date="2023-05" db="EMBL/GenBank/DDBJ databases">
        <authorList>
            <consortium name="Lawrence Berkeley National Laboratory"/>
            <person name="Steindorff A."/>
            <person name="Hensen N."/>
            <person name="Bonometti L."/>
            <person name="Westerberg I."/>
            <person name="Brannstrom I.O."/>
            <person name="Guillou S."/>
            <person name="Cros-Aarteil S."/>
            <person name="Calhoun S."/>
            <person name="Haridas S."/>
            <person name="Kuo A."/>
            <person name="Mondo S."/>
            <person name="Pangilinan J."/>
            <person name="Riley R."/>
            <person name="Labutti K."/>
            <person name="Andreopoulos B."/>
            <person name="Lipzen A."/>
            <person name="Chen C."/>
            <person name="Yanf M."/>
            <person name="Daum C."/>
            <person name="Ng V."/>
            <person name="Clum A."/>
            <person name="Ohm R."/>
            <person name="Martin F."/>
            <person name="Silar P."/>
            <person name="Natvig D."/>
            <person name="Lalanne C."/>
            <person name="Gautier V."/>
            <person name="Ament-Velasquez S.L."/>
            <person name="Kruys A."/>
            <person name="Hutchinson M.I."/>
            <person name="Powell A.J."/>
            <person name="Barry K."/>
            <person name="Miller A.N."/>
            <person name="Grigoriev I.V."/>
            <person name="Debuchy R."/>
            <person name="Gladieux P."/>
            <person name="Thoren M.H."/>
            <person name="Johannesson H."/>
        </authorList>
    </citation>
    <scope>NUCLEOTIDE SEQUENCE</scope>
    <source>
        <strain evidence="2">CBS 103.79</strain>
    </source>
</reference>
<feature type="compositionally biased region" description="Polar residues" evidence="1">
    <location>
        <begin position="45"/>
        <end position="57"/>
    </location>
</feature>